<dbReference type="PATRIC" id="fig|1705565.3.peg.2832"/>
<proteinExistence type="inferred from homology"/>
<dbReference type="PROSITE" id="PS00893">
    <property type="entry name" value="NUDIX_BOX"/>
    <property type="match status" value="1"/>
</dbReference>
<accession>A0A0M1P811</accession>
<dbReference type="EMBL" id="LIUT01000001">
    <property type="protein sequence ID" value="KOR90628.1"/>
    <property type="molecule type" value="Genomic_DNA"/>
</dbReference>
<evidence type="ECO:0000256" key="2">
    <source>
        <dbReference type="ARBA" id="ARBA00022801"/>
    </source>
</evidence>
<dbReference type="GO" id="GO:0016462">
    <property type="term" value="F:pyrophosphatase activity"/>
    <property type="evidence" value="ECO:0007669"/>
    <property type="project" value="UniProtKB-ARBA"/>
</dbReference>
<keyword evidence="6" id="KW-1185">Reference proteome</keyword>
<sequence length="171" mass="19185">MNRIVYRTDYYAVEENENQEIVVIDQIPESAAVVAVHQGCLLLVFQHREAVNEVTWELPGGTVKPGEEPALAVRRELEEEAGVLCKDMSYMGCAYPMASLANRNVYYYFTDDLKVSGSQESNLQDEDDEGVTAVWVPLRDVYRKIKEGGRMDAMVGHGLLLSKLHGFLALD</sequence>
<dbReference type="OrthoDB" id="9806150at2"/>
<dbReference type="RefSeq" id="WP_054403533.1">
    <property type="nucleotide sequence ID" value="NZ_LIUT01000001.1"/>
</dbReference>
<keyword evidence="2 3" id="KW-0378">Hydrolase</keyword>
<dbReference type="GO" id="GO:0006753">
    <property type="term" value="P:nucleoside phosphate metabolic process"/>
    <property type="evidence" value="ECO:0007669"/>
    <property type="project" value="TreeGrafter"/>
</dbReference>
<dbReference type="GO" id="GO:0019693">
    <property type="term" value="P:ribose phosphate metabolic process"/>
    <property type="evidence" value="ECO:0007669"/>
    <property type="project" value="TreeGrafter"/>
</dbReference>
<comment type="cofactor">
    <cofactor evidence="1">
        <name>Mg(2+)</name>
        <dbReference type="ChEBI" id="CHEBI:18420"/>
    </cofactor>
</comment>
<dbReference type="InterPro" id="IPR000086">
    <property type="entry name" value="NUDIX_hydrolase_dom"/>
</dbReference>
<dbReference type="GO" id="GO:0005829">
    <property type="term" value="C:cytosol"/>
    <property type="evidence" value="ECO:0007669"/>
    <property type="project" value="TreeGrafter"/>
</dbReference>
<feature type="domain" description="Nudix hydrolase" evidence="4">
    <location>
        <begin position="26"/>
        <end position="158"/>
    </location>
</feature>
<comment type="caution">
    <text evidence="5">The sequence shown here is derived from an EMBL/GenBank/DDBJ whole genome shotgun (WGS) entry which is preliminary data.</text>
</comment>
<dbReference type="InterPro" id="IPR020476">
    <property type="entry name" value="Nudix_hydrolase"/>
</dbReference>
<dbReference type="SUPFAM" id="SSF55811">
    <property type="entry name" value="Nudix"/>
    <property type="match status" value="1"/>
</dbReference>
<dbReference type="PRINTS" id="PR00502">
    <property type="entry name" value="NUDIXFAMILY"/>
</dbReference>
<dbReference type="AlphaFoldDB" id="A0A0M1P811"/>
<dbReference type="Gene3D" id="3.90.79.10">
    <property type="entry name" value="Nucleoside Triphosphate Pyrophosphohydrolase"/>
    <property type="match status" value="1"/>
</dbReference>
<reference evidence="6" key="1">
    <citation type="submission" date="2015-08" db="EMBL/GenBank/DDBJ databases">
        <title>Genome sequencing project for genomic taxonomy and phylogenomics of Bacillus-like bacteria.</title>
        <authorList>
            <person name="Liu B."/>
            <person name="Wang J."/>
            <person name="Zhu Y."/>
            <person name="Liu G."/>
            <person name="Chen Q."/>
            <person name="Chen Z."/>
            <person name="Lan J."/>
            <person name="Che J."/>
            <person name="Ge C."/>
            <person name="Shi H."/>
            <person name="Pan Z."/>
            <person name="Liu X."/>
        </authorList>
    </citation>
    <scope>NUCLEOTIDE SEQUENCE [LARGE SCALE GENOMIC DNA]</scope>
    <source>
        <strain evidence="6">FJAT-22460</strain>
    </source>
</reference>
<dbReference type="PROSITE" id="PS51462">
    <property type="entry name" value="NUDIX"/>
    <property type="match status" value="1"/>
</dbReference>
<organism evidence="5 6">
    <name type="scientific">Paenibacillus solani</name>
    <dbReference type="NCBI Taxonomy" id="1705565"/>
    <lineage>
        <taxon>Bacteria</taxon>
        <taxon>Bacillati</taxon>
        <taxon>Bacillota</taxon>
        <taxon>Bacilli</taxon>
        <taxon>Bacillales</taxon>
        <taxon>Paenibacillaceae</taxon>
        <taxon>Paenibacillus</taxon>
    </lineage>
</organism>
<evidence type="ECO:0000256" key="3">
    <source>
        <dbReference type="RuleBase" id="RU003476"/>
    </source>
</evidence>
<comment type="similarity">
    <text evidence="3">Belongs to the Nudix hydrolase family.</text>
</comment>
<dbReference type="CDD" id="cd03424">
    <property type="entry name" value="NUDIX_ADPRase_Nudt5_UGPPase_Nudt14"/>
    <property type="match status" value="1"/>
</dbReference>
<dbReference type="Pfam" id="PF00293">
    <property type="entry name" value="NUDIX"/>
    <property type="match status" value="1"/>
</dbReference>
<dbReference type="InterPro" id="IPR020084">
    <property type="entry name" value="NUDIX_hydrolase_CS"/>
</dbReference>
<protein>
    <submittedName>
        <fullName evidence="5">NUDIX hydrolase</fullName>
    </submittedName>
</protein>
<dbReference type="PANTHER" id="PTHR11839:SF18">
    <property type="entry name" value="NUDIX HYDROLASE DOMAIN-CONTAINING PROTEIN"/>
    <property type="match status" value="1"/>
</dbReference>
<dbReference type="PANTHER" id="PTHR11839">
    <property type="entry name" value="UDP/ADP-SUGAR PYROPHOSPHATASE"/>
    <property type="match status" value="1"/>
</dbReference>
<evidence type="ECO:0000313" key="6">
    <source>
        <dbReference type="Proteomes" id="UP000036932"/>
    </source>
</evidence>
<dbReference type="InterPro" id="IPR015797">
    <property type="entry name" value="NUDIX_hydrolase-like_dom_sf"/>
</dbReference>
<evidence type="ECO:0000256" key="1">
    <source>
        <dbReference type="ARBA" id="ARBA00001946"/>
    </source>
</evidence>
<dbReference type="Proteomes" id="UP000036932">
    <property type="component" value="Unassembled WGS sequence"/>
</dbReference>
<gene>
    <name evidence="5" type="ORF">AM231_04730</name>
</gene>
<name>A0A0M1P811_9BACL</name>
<evidence type="ECO:0000259" key="4">
    <source>
        <dbReference type="PROSITE" id="PS51462"/>
    </source>
</evidence>
<evidence type="ECO:0000313" key="5">
    <source>
        <dbReference type="EMBL" id="KOR90628.1"/>
    </source>
</evidence>